<feature type="domain" description="Thioredoxin" evidence="14">
    <location>
        <begin position="50"/>
        <end position="205"/>
    </location>
</feature>
<evidence type="ECO:0000256" key="7">
    <source>
        <dbReference type="ARBA" id="ARBA00023284"/>
    </source>
</evidence>
<feature type="compositionally biased region" description="Low complexity" evidence="12">
    <location>
        <begin position="24"/>
        <end position="41"/>
    </location>
</feature>
<dbReference type="InterPro" id="IPR036249">
    <property type="entry name" value="Thioredoxin-like_sf"/>
</dbReference>
<dbReference type="EC" id="1.11.1.24" evidence="2"/>
<evidence type="ECO:0000256" key="2">
    <source>
        <dbReference type="ARBA" id="ARBA00013017"/>
    </source>
</evidence>
<keyword evidence="4" id="KW-0049">Antioxidant</keyword>
<dbReference type="CDD" id="cd03017">
    <property type="entry name" value="PRX_BCP"/>
    <property type="match status" value="1"/>
</dbReference>
<dbReference type="PANTHER" id="PTHR42801:SF4">
    <property type="entry name" value="AHPC_TSA FAMILY PROTEIN"/>
    <property type="match status" value="1"/>
</dbReference>
<accession>A0AA97F8N2</accession>
<reference evidence="15 16" key="1">
    <citation type="submission" date="2023-10" db="EMBL/GenBank/DDBJ databases">
        <title>Complete genome sequence of a Sphingomonadaceae bacterium.</title>
        <authorList>
            <person name="Yan C."/>
        </authorList>
    </citation>
    <scope>NUCLEOTIDE SEQUENCE [LARGE SCALE GENOMIC DNA]</scope>
    <source>
        <strain evidence="15 16">SCSIO 66989</strain>
    </source>
</reference>
<dbReference type="PANTHER" id="PTHR42801">
    <property type="entry name" value="THIOREDOXIN-DEPENDENT PEROXIDE REDUCTASE"/>
    <property type="match status" value="1"/>
</dbReference>
<keyword evidence="5 15" id="KW-0560">Oxidoreductase</keyword>
<evidence type="ECO:0000313" key="15">
    <source>
        <dbReference type="EMBL" id="WOE76181.1"/>
    </source>
</evidence>
<comment type="similarity">
    <text evidence="9">Belongs to the peroxiredoxin family. BCP/PrxQ subfamily.</text>
</comment>
<evidence type="ECO:0000256" key="6">
    <source>
        <dbReference type="ARBA" id="ARBA00023157"/>
    </source>
</evidence>
<keyword evidence="13" id="KW-0732">Signal</keyword>
<keyword evidence="16" id="KW-1185">Reference proteome</keyword>
<dbReference type="Pfam" id="PF00578">
    <property type="entry name" value="AhpC-TSA"/>
    <property type="match status" value="1"/>
</dbReference>
<keyword evidence="7" id="KW-0676">Redox-active center</keyword>
<keyword evidence="6" id="KW-1015">Disulfide bond</keyword>
<evidence type="ECO:0000256" key="10">
    <source>
        <dbReference type="ARBA" id="ARBA00042639"/>
    </source>
</evidence>
<evidence type="ECO:0000256" key="9">
    <source>
        <dbReference type="ARBA" id="ARBA00038489"/>
    </source>
</evidence>
<dbReference type="SUPFAM" id="SSF52833">
    <property type="entry name" value="Thioredoxin-like"/>
    <property type="match status" value="1"/>
</dbReference>
<evidence type="ECO:0000313" key="16">
    <source>
        <dbReference type="Proteomes" id="UP001302429"/>
    </source>
</evidence>
<dbReference type="InterPro" id="IPR013766">
    <property type="entry name" value="Thioredoxin_domain"/>
</dbReference>
<dbReference type="KEGG" id="acoa:RB602_05570"/>
<dbReference type="AlphaFoldDB" id="A0AA97F8N2"/>
<evidence type="ECO:0000256" key="8">
    <source>
        <dbReference type="ARBA" id="ARBA00032824"/>
    </source>
</evidence>
<dbReference type="GO" id="GO:0005737">
    <property type="term" value="C:cytoplasm"/>
    <property type="evidence" value="ECO:0007669"/>
    <property type="project" value="TreeGrafter"/>
</dbReference>
<dbReference type="GO" id="GO:0034599">
    <property type="term" value="P:cellular response to oxidative stress"/>
    <property type="evidence" value="ECO:0007669"/>
    <property type="project" value="TreeGrafter"/>
</dbReference>
<evidence type="ECO:0000259" key="14">
    <source>
        <dbReference type="PROSITE" id="PS51352"/>
    </source>
</evidence>
<gene>
    <name evidence="15" type="ORF">RB602_05570</name>
</gene>
<feature type="signal peptide" evidence="13">
    <location>
        <begin position="1"/>
        <end position="18"/>
    </location>
</feature>
<keyword evidence="3 15" id="KW-0575">Peroxidase</keyword>
<evidence type="ECO:0000256" key="12">
    <source>
        <dbReference type="SAM" id="MobiDB-lite"/>
    </source>
</evidence>
<evidence type="ECO:0000256" key="11">
    <source>
        <dbReference type="ARBA" id="ARBA00049091"/>
    </source>
</evidence>
<proteinExistence type="inferred from homology"/>
<evidence type="ECO:0000256" key="5">
    <source>
        <dbReference type="ARBA" id="ARBA00023002"/>
    </source>
</evidence>
<dbReference type="InterPro" id="IPR000866">
    <property type="entry name" value="AhpC/TSA"/>
</dbReference>
<dbReference type="RefSeq" id="WP_317083702.1">
    <property type="nucleotide sequence ID" value="NZ_CP136594.1"/>
</dbReference>
<comment type="catalytic activity">
    <reaction evidence="11">
        <text>a hydroperoxide + [thioredoxin]-dithiol = an alcohol + [thioredoxin]-disulfide + H2O</text>
        <dbReference type="Rhea" id="RHEA:62620"/>
        <dbReference type="Rhea" id="RHEA-COMP:10698"/>
        <dbReference type="Rhea" id="RHEA-COMP:10700"/>
        <dbReference type="ChEBI" id="CHEBI:15377"/>
        <dbReference type="ChEBI" id="CHEBI:29950"/>
        <dbReference type="ChEBI" id="CHEBI:30879"/>
        <dbReference type="ChEBI" id="CHEBI:35924"/>
        <dbReference type="ChEBI" id="CHEBI:50058"/>
        <dbReference type="EC" id="1.11.1.24"/>
    </reaction>
</comment>
<dbReference type="Proteomes" id="UP001302429">
    <property type="component" value="Chromosome"/>
</dbReference>
<dbReference type="GO" id="GO:0008379">
    <property type="term" value="F:thioredoxin peroxidase activity"/>
    <property type="evidence" value="ECO:0007669"/>
    <property type="project" value="TreeGrafter"/>
</dbReference>
<organism evidence="15 16">
    <name type="scientific">Alterisphingorhabdus coralli</name>
    <dbReference type="NCBI Taxonomy" id="3071408"/>
    <lineage>
        <taxon>Bacteria</taxon>
        <taxon>Pseudomonadati</taxon>
        <taxon>Pseudomonadota</taxon>
        <taxon>Alphaproteobacteria</taxon>
        <taxon>Sphingomonadales</taxon>
        <taxon>Sphingomonadaceae</taxon>
        <taxon>Alterisphingorhabdus (ex Yan et al. 2024)</taxon>
    </lineage>
</organism>
<feature type="chain" id="PRO_5041699974" description="thioredoxin-dependent peroxiredoxin" evidence="13">
    <location>
        <begin position="19"/>
        <end position="205"/>
    </location>
</feature>
<evidence type="ECO:0000256" key="1">
    <source>
        <dbReference type="ARBA" id="ARBA00003330"/>
    </source>
</evidence>
<dbReference type="PROSITE" id="PS51352">
    <property type="entry name" value="THIOREDOXIN_2"/>
    <property type="match status" value="1"/>
</dbReference>
<evidence type="ECO:0000256" key="3">
    <source>
        <dbReference type="ARBA" id="ARBA00022559"/>
    </source>
</evidence>
<dbReference type="GO" id="GO:0045454">
    <property type="term" value="P:cell redox homeostasis"/>
    <property type="evidence" value="ECO:0007669"/>
    <property type="project" value="TreeGrafter"/>
</dbReference>
<dbReference type="Gene3D" id="3.40.30.10">
    <property type="entry name" value="Glutaredoxin"/>
    <property type="match status" value="1"/>
</dbReference>
<evidence type="ECO:0000256" key="13">
    <source>
        <dbReference type="SAM" id="SignalP"/>
    </source>
</evidence>
<dbReference type="EMBL" id="CP136594">
    <property type="protein sequence ID" value="WOE76181.1"/>
    <property type="molecule type" value="Genomic_DNA"/>
</dbReference>
<protein>
    <recommendedName>
        <fullName evidence="2">thioredoxin-dependent peroxiredoxin</fullName>
        <ecNumber evidence="2">1.11.1.24</ecNumber>
    </recommendedName>
    <alternativeName>
        <fullName evidence="8">Thioredoxin peroxidase</fullName>
    </alternativeName>
    <alternativeName>
        <fullName evidence="10">Thioredoxin-dependent peroxiredoxin Bcp</fullName>
    </alternativeName>
</protein>
<dbReference type="PROSITE" id="PS51257">
    <property type="entry name" value="PROKAR_LIPOPROTEIN"/>
    <property type="match status" value="1"/>
</dbReference>
<dbReference type="InterPro" id="IPR050924">
    <property type="entry name" value="Peroxiredoxin_BCP/PrxQ"/>
</dbReference>
<feature type="region of interest" description="Disordered" evidence="12">
    <location>
        <begin position="24"/>
        <end position="47"/>
    </location>
</feature>
<sequence length="205" mass="21572">MTTFREALLLLASTTALAACGDATGGETAAPTSATAATTEEAQQDPGTPLAVGAAAPMFTTDGALAGEPFTLNLEEELKNGPVVLYFFPAAFTSGCTMESKEFADRNDDFEAMGAKVFGLSGDDVETLSRFSTEACRDEFAVAQATPEILSGYGVALDPANLTTASRTSYVIAQDGNIAMVHSEMDYRDHVRLTFEAVEKLKDEG</sequence>
<evidence type="ECO:0000256" key="4">
    <source>
        <dbReference type="ARBA" id="ARBA00022862"/>
    </source>
</evidence>
<comment type="function">
    <text evidence="1">Thiol-specific peroxidase that catalyzes the reduction of hydrogen peroxide and organic hydroperoxides to water and alcohols, respectively. Plays a role in cell protection against oxidative stress by detoxifying peroxides and as sensor of hydrogen peroxide-mediated signaling events.</text>
</comment>
<name>A0AA97F8N2_9SPHN</name>